<evidence type="ECO:0000313" key="5">
    <source>
        <dbReference type="EMBL" id="MCM5680341.1"/>
    </source>
</evidence>
<reference evidence="5" key="1">
    <citation type="submission" date="2022-05" db="EMBL/GenBank/DDBJ databases">
        <title>Schlegelella sp. nov., isolated from mangrove soil.</title>
        <authorList>
            <person name="Liu Y."/>
            <person name="Ge X."/>
            <person name="Liu W."/>
        </authorList>
    </citation>
    <scope>NUCLEOTIDE SEQUENCE</scope>
    <source>
        <strain evidence="5">S2-27</strain>
    </source>
</reference>
<evidence type="ECO:0000256" key="1">
    <source>
        <dbReference type="ARBA" id="ARBA00010990"/>
    </source>
</evidence>
<dbReference type="Gene3D" id="3.90.470.20">
    <property type="entry name" value="4'-phosphopantetheinyl transferase domain"/>
    <property type="match status" value="2"/>
</dbReference>
<dbReference type="Proteomes" id="UP001165541">
    <property type="component" value="Unassembled WGS sequence"/>
</dbReference>
<gene>
    <name evidence="5" type="ORF">M8A51_12455</name>
</gene>
<name>A0ABT0YQD3_9BURK</name>
<evidence type="ECO:0000259" key="3">
    <source>
        <dbReference type="Pfam" id="PF01648"/>
    </source>
</evidence>
<dbReference type="PANTHER" id="PTHR12215:SF10">
    <property type="entry name" value="L-AMINOADIPATE-SEMIALDEHYDE DEHYDROGENASE-PHOSPHOPANTETHEINYL TRANSFERASE"/>
    <property type="match status" value="1"/>
</dbReference>
<dbReference type="InterPro" id="IPR008278">
    <property type="entry name" value="4-PPantetheinyl_Trfase_dom"/>
</dbReference>
<keyword evidence="6" id="KW-1185">Reference proteome</keyword>
<feature type="domain" description="4'-phosphopantetheinyl transferase" evidence="3">
    <location>
        <begin position="121"/>
        <end position="191"/>
    </location>
</feature>
<dbReference type="Pfam" id="PF22624">
    <property type="entry name" value="AASDHPPT_N"/>
    <property type="match status" value="1"/>
</dbReference>
<proteinExistence type="inferred from homology"/>
<dbReference type="EMBL" id="JAMKFE010000006">
    <property type="protein sequence ID" value="MCM5680341.1"/>
    <property type="molecule type" value="Genomic_DNA"/>
</dbReference>
<comment type="similarity">
    <text evidence="1">Belongs to the P-Pant transferase superfamily. Gsp/Sfp/HetI/AcpT family.</text>
</comment>
<feature type="domain" description="4'-phosphopantetheinyl transferase N-terminal" evidence="4">
    <location>
        <begin position="40"/>
        <end position="115"/>
    </location>
</feature>
<dbReference type="InterPro" id="IPR055066">
    <property type="entry name" value="AASDHPPT_N"/>
</dbReference>
<dbReference type="RefSeq" id="WP_251778782.1">
    <property type="nucleotide sequence ID" value="NZ_JAMKFE010000006.1"/>
</dbReference>
<comment type="caution">
    <text evidence="5">The sequence shown here is derived from an EMBL/GenBank/DDBJ whole genome shotgun (WGS) entry which is preliminary data.</text>
</comment>
<evidence type="ECO:0000313" key="6">
    <source>
        <dbReference type="Proteomes" id="UP001165541"/>
    </source>
</evidence>
<dbReference type="InterPro" id="IPR050559">
    <property type="entry name" value="P-Pant_transferase_sf"/>
</dbReference>
<protein>
    <submittedName>
        <fullName evidence="5">4'-phosphopantetheinyl transferase superfamily protein</fullName>
    </submittedName>
</protein>
<keyword evidence="2 5" id="KW-0808">Transferase</keyword>
<dbReference type="Pfam" id="PF01648">
    <property type="entry name" value="ACPS"/>
    <property type="match status" value="1"/>
</dbReference>
<dbReference type="SUPFAM" id="SSF56214">
    <property type="entry name" value="4'-phosphopantetheinyl transferase"/>
    <property type="match status" value="2"/>
</dbReference>
<accession>A0ABT0YQD3</accession>
<evidence type="ECO:0000256" key="2">
    <source>
        <dbReference type="ARBA" id="ARBA00022679"/>
    </source>
</evidence>
<sequence>MSTLLHAIRMVEFTSVVTPPLARLWRAGLDTAPSADEQAWLSDDERARAQRFVFDRDRQRFLAAHCALRALLSRQTGLAPHAIRFSLGPYGKPFLVPAACSFNLSHSADVALMAVAREGELGIDVEMLRPMPDALELARHNYTSAERQELLDTPAAQRDLAFLYGWTRKEACLKAIGSGLSLPAQSVDAGLAPAPRIVPVDLGSTCISVLVQSFLLDQNIVGAVAKVLADPKEIP</sequence>
<dbReference type="InterPro" id="IPR037143">
    <property type="entry name" value="4-PPantetheinyl_Trfase_dom_sf"/>
</dbReference>
<dbReference type="GO" id="GO:0016740">
    <property type="term" value="F:transferase activity"/>
    <property type="evidence" value="ECO:0007669"/>
    <property type="project" value="UniProtKB-KW"/>
</dbReference>
<organism evidence="5 6">
    <name type="scientific">Caldimonas mangrovi</name>
    <dbReference type="NCBI Taxonomy" id="2944811"/>
    <lineage>
        <taxon>Bacteria</taxon>
        <taxon>Pseudomonadati</taxon>
        <taxon>Pseudomonadota</taxon>
        <taxon>Betaproteobacteria</taxon>
        <taxon>Burkholderiales</taxon>
        <taxon>Sphaerotilaceae</taxon>
        <taxon>Caldimonas</taxon>
    </lineage>
</organism>
<dbReference type="PANTHER" id="PTHR12215">
    <property type="entry name" value="PHOSPHOPANTETHEINE TRANSFERASE"/>
    <property type="match status" value="1"/>
</dbReference>
<evidence type="ECO:0000259" key="4">
    <source>
        <dbReference type="Pfam" id="PF22624"/>
    </source>
</evidence>